<name>A0ABZ0YZB3_9CAUD</name>
<evidence type="ECO:0000256" key="1">
    <source>
        <dbReference type="SAM" id="MobiDB-lite"/>
    </source>
</evidence>
<proteinExistence type="predicted"/>
<protein>
    <submittedName>
        <fullName evidence="2">Uncharacterized protein</fullName>
    </submittedName>
</protein>
<evidence type="ECO:0000313" key="2">
    <source>
        <dbReference type="EMBL" id="WQJ51166.1"/>
    </source>
</evidence>
<sequence length="209" mass="24254">MKIYPQNLVKSIQTIIDSGKVEISTFNSYDEFIPEINSCEIHIKFTKNSKGDREPIIMVNNSDITSQFINSWRTSAPGKFMCKDYRKDKKDFIGNTLYHVVKFTLDGVKMQMLVRLLTEITAEDCTESDRKELINEYGDLSISGKIFSIIKIMPDDGRNGWNCWDRYKSRDNNYIINLYETNSAYIDEANDDNDNNECDEDSNESEPLF</sequence>
<reference evidence="2 3" key="1">
    <citation type="submission" date="2023-11" db="EMBL/GenBank/DDBJ databases">
        <authorList>
            <person name="Cook R."/>
            <person name="Crisci M."/>
            <person name="Pye H."/>
            <person name="Adriaenssens E."/>
            <person name="Santini J."/>
        </authorList>
    </citation>
    <scope>NUCLEOTIDE SEQUENCE [LARGE SCALE GENOMIC DNA]</scope>
    <source>
        <strain evidence="2">Lak_Megaphage_RVC_AP3_GC26</strain>
    </source>
</reference>
<organism evidence="2 3">
    <name type="scientific">phage Lak_Megaphage_RVC_AP3_GC26</name>
    <dbReference type="NCBI Taxonomy" id="3109225"/>
    <lineage>
        <taxon>Viruses</taxon>
        <taxon>Duplodnaviria</taxon>
        <taxon>Heunggongvirae</taxon>
        <taxon>Uroviricota</taxon>
        <taxon>Caudoviricetes</taxon>
        <taxon>Caudoviricetes code 15 clade</taxon>
    </lineage>
</organism>
<accession>A0ABZ0YZB3</accession>
<dbReference type="EMBL" id="OR769219">
    <property type="protein sequence ID" value="WQJ51166.1"/>
    <property type="molecule type" value="Genomic_DNA"/>
</dbReference>
<evidence type="ECO:0000313" key="3">
    <source>
        <dbReference type="Proteomes" id="UP001348805"/>
    </source>
</evidence>
<keyword evidence="3" id="KW-1185">Reference proteome</keyword>
<feature type="region of interest" description="Disordered" evidence="1">
    <location>
        <begin position="189"/>
        <end position="209"/>
    </location>
</feature>
<dbReference type="Proteomes" id="UP001348805">
    <property type="component" value="Segment"/>
</dbReference>